<dbReference type="SUPFAM" id="SSF81343">
    <property type="entry name" value="Fumarate reductase respiratory complex transmembrane subunits"/>
    <property type="match status" value="1"/>
</dbReference>
<keyword evidence="2" id="KW-0349">Heme</keyword>
<reference evidence="9 10" key="1">
    <citation type="submission" date="2023-05" db="EMBL/GenBank/DDBJ databases">
        <title>Lithophilousrod everest ZFBP1038 complete genpme.</title>
        <authorList>
            <person name="Tian M."/>
        </authorList>
    </citation>
    <scope>NUCLEOTIDE SEQUENCE [LARGE SCALE GENOMIC DNA]</scope>
    <source>
        <strain evidence="9 10">ZFBP1038</strain>
    </source>
</reference>
<evidence type="ECO:0000313" key="10">
    <source>
        <dbReference type="Proteomes" id="UP001209083"/>
    </source>
</evidence>
<evidence type="ECO:0000256" key="3">
    <source>
        <dbReference type="ARBA" id="ARBA00022692"/>
    </source>
</evidence>
<dbReference type="EMBL" id="CP090958">
    <property type="protein sequence ID" value="WGW10848.1"/>
    <property type="molecule type" value="Genomic_DNA"/>
</dbReference>
<comment type="subcellular location">
    <subcellularLocation>
        <location evidence="1">Membrane</location>
    </subcellularLocation>
</comment>
<evidence type="ECO:0000256" key="7">
    <source>
        <dbReference type="ARBA" id="ARBA00023136"/>
    </source>
</evidence>
<keyword evidence="3 8" id="KW-0812">Transmembrane</keyword>
<sequence>MATPAIAKPRSGYDRHKNTRSGVELLAWLFMRLSGIVLVVLIFGHLFVNLWAGEGVKAIDFGFVAGKWASPFWQIWDLLMLWLAMLHGTNGMRTIISDYAERDSTRMWLKLCLYVASAVIIVLGTLVIFTFDPCPAGADPSVVPSFCEAL</sequence>
<dbReference type="RefSeq" id="WP_349637631.1">
    <property type="nucleotide sequence ID" value="NZ_CP090958.1"/>
</dbReference>
<feature type="transmembrane region" description="Helical" evidence="8">
    <location>
        <begin position="68"/>
        <end position="86"/>
    </location>
</feature>
<evidence type="ECO:0000256" key="4">
    <source>
        <dbReference type="ARBA" id="ARBA00022723"/>
    </source>
</evidence>
<accession>A0ABY8QPL7</accession>
<keyword evidence="7 8" id="KW-0472">Membrane</keyword>
<name>A0ABY8QPL7_9MICO</name>
<dbReference type="Gene3D" id="1.20.1300.10">
    <property type="entry name" value="Fumarate reductase/succinate dehydrogenase, transmembrane subunit"/>
    <property type="match status" value="1"/>
</dbReference>
<organism evidence="9 10">
    <name type="scientific">Saxibacter everestensis</name>
    <dbReference type="NCBI Taxonomy" id="2909229"/>
    <lineage>
        <taxon>Bacteria</taxon>
        <taxon>Bacillati</taxon>
        <taxon>Actinomycetota</taxon>
        <taxon>Actinomycetes</taxon>
        <taxon>Micrococcales</taxon>
        <taxon>Brevibacteriaceae</taxon>
        <taxon>Saxibacter</taxon>
    </lineage>
</organism>
<keyword evidence="4" id="KW-0479">Metal-binding</keyword>
<dbReference type="InterPro" id="IPR034804">
    <property type="entry name" value="SQR/QFR_C/D"/>
</dbReference>
<feature type="transmembrane region" description="Helical" evidence="8">
    <location>
        <begin position="107"/>
        <end position="131"/>
    </location>
</feature>
<proteinExistence type="predicted"/>
<keyword evidence="10" id="KW-1185">Reference proteome</keyword>
<evidence type="ECO:0000256" key="8">
    <source>
        <dbReference type="SAM" id="Phobius"/>
    </source>
</evidence>
<feature type="transmembrane region" description="Helical" evidence="8">
    <location>
        <begin position="25"/>
        <end position="48"/>
    </location>
</feature>
<evidence type="ECO:0000313" key="9">
    <source>
        <dbReference type="EMBL" id="WGW10848.1"/>
    </source>
</evidence>
<protein>
    <submittedName>
        <fullName evidence="9">Succinate dehydrogenase hydrophobic membrane anchor subunit</fullName>
    </submittedName>
</protein>
<dbReference type="CDD" id="cd03500">
    <property type="entry name" value="SQR_TypeA_SdhD_like"/>
    <property type="match status" value="1"/>
</dbReference>
<gene>
    <name evidence="9" type="ORF">LWF01_12070</name>
</gene>
<keyword evidence="6" id="KW-0408">Iron</keyword>
<dbReference type="Pfam" id="PF01127">
    <property type="entry name" value="Sdh_cyt"/>
    <property type="match status" value="1"/>
</dbReference>
<dbReference type="Proteomes" id="UP001209083">
    <property type="component" value="Chromosome"/>
</dbReference>
<evidence type="ECO:0000256" key="6">
    <source>
        <dbReference type="ARBA" id="ARBA00023004"/>
    </source>
</evidence>
<keyword evidence="5 8" id="KW-1133">Transmembrane helix</keyword>
<evidence type="ECO:0000256" key="5">
    <source>
        <dbReference type="ARBA" id="ARBA00022989"/>
    </source>
</evidence>
<dbReference type="InterPro" id="IPR000701">
    <property type="entry name" value="SuccDH_FuR_B_TM-su"/>
</dbReference>
<evidence type="ECO:0000256" key="2">
    <source>
        <dbReference type="ARBA" id="ARBA00022617"/>
    </source>
</evidence>
<evidence type="ECO:0000256" key="1">
    <source>
        <dbReference type="ARBA" id="ARBA00004370"/>
    </source>
</evidence>